<dbReference type="Pfam" id="PF00361">
    <property type="entry name" value="Proton_antipo_M"/>
    <property type="match status" value="1"/>
</dbReference>
<dbReference type="InterPro" id="IPR001750">
    <property type="entry name" value="ND/Mrp_TM"/>
</dbReference>
<sequence length="459" mass="49582">MIELVLISALIPFALLLIWKLEGKTADLIASSVLGVSLLLNGVAVYDFFSKGSEKVYHTSYVTTSNLGEVFGINLDVASILMGFVSILIAFLMAVYASRFLDSGKGQFYALFGLLTGASMVFIYSTNLVQFAVALELMAIAMLFLVELGGAKTDALKAFLVLNVGVLLILGAVAVLGTGQDLTTATYDGTAFLLLIFAAFMMSSQFPFYSWLPDSTASPIPASAYVHSASIVPLGAYMLFRAIQYMKPNDEYFWVLGGLTVVLIVLMMIYYPLQRDAKRLIAYSTIGQTAVAYITLAYALLGHVAGIQIALYQVVNHAVVKALAFASVGGLALAYGTTDLKLIKGMRRTVPWTSIAWFLSFLGLSGVLPLGLFFSKAFTIMSTRHAKGIASWLFPAVVLIDAAILLVVVLLWFRESFFGEGEPKKEPKVIVAVLIVLIIVGIVMPWVSLDVVMKIGFAG</sequence>
<comment type="subcellular location">
    <subcellularLocation>
        <location evidence="1">Cell membrane</location>
        <topology evidence="1">Multi-pass membrane protein</topology>
    </subcellularLocation>
</comment>
<evidence type="ECO:0000256" key="4">
    <source>
        <dbReference type="ARBA" id="ARBA00022989"/>
    </source>
</evidence>
<dbReference type="Proteomes" id="UP000029980">
    <property type="component" value="Chromosome"/>
</dbReference>
<keyword evidence="9" id="KW-1185">Reference proteome</keyword>
<feature type="transmembrane region" description="Helical" evidence="6">
    <location>
        <begin position="108"/>
        <end position="125"/>
    </location>
</feature>
<feature type="transmembrane region" description="Helical" evidence="6">
    <location>
        <begin position="350"/>
        <end position="372"/>
    </location>
</feature>
<evidence type="ECO:0000256" key="6">
    <source>
        <dbReference type="SAM" id="Phobius"/>
    </source>
</evidence>
<evidence type="ECO:0000313" key="8">
    <source>
        <dbReference type="EMBL" id="AIU69938.1"/>
    </source>
</evidence>
<feature type="transmembrane region" description="Helical" evidence="6">
    <location>
        <begin position="191"/>
        <end position="212"/>
    </location>
</feature>
<reference evidence="8 9" key="1">
    <citation type="journal article" date="2015" name="Int. J. Syst. Evol. Microbiol.">
        <title>Thermococcus eurythermalis sp. nov., a conditional piezophilic hyperthermophilic archaeon with a wide temperature range isolated from an oil-immersed chimney in the Guaymas Basin.</title>
        <authorList>
            <person name="Zhao W."/>
            <person name="Zeng X."/>
            <person name="Xiao X."/>
        </authorList>
    </citation>
    <scope>NUCLEOTIDE SEQUENCE [LARGE SCALE GENOMIC DNA]</scope>
    <source>
        <strain evidence="8 9">A501</strain>
    </source>
</reference>
<keyword evidence="5 6" id="KW-0472">Membrane</keyword>
<feature type="transmembrane region" description="Helical" evidence="6">
    <location>
        <begin position="429"/>
        <end position="449"/>
    </location>
</feature>
<keyword evidence="3 6" id="KW-0812">Transmembrane</keyword>
<feature type="transmembrane region" description="Helical" evidence="6">
    <location>
        <begin position="158"/>
        <end position="179"/>
    </location>
</feature>
<name>A0A097QTY7_9EURY</name>
<feature type="transmembrane region" description="Helical" evidence="6">
    <location>
        <begin position="392"/>
        <end position="413"/>
    </location>
</feature>
<organism evidence="8 9">
    <name type="scientific">Thermococcus eurythermalis</name>
    <dbReference type="NCBI Taxonomy" id="1505907"/>
    <lineage>
        <taxon>Archaea</taxon>
        <taxon>Methanobacteriati</taxon>
        <taxon>Methanobacteriota</taxon>
        <taxon>Thermococci</taxon>
        <taxon>Thermococcales</taxon>
        <taxon>Thermococcaceae</taxon>
        <taxon>Thermococcus</taxon>
    </lineage>
</organism>
<dbReference type="PRINTS" id="PR01434">
    <property type="entry name" value="NADHDHGNASE5"/>
</dbReference>
<dbReference type="STRING" id="1505907.TEU_06135"/>
<evidence type="ECO:0000256" key="5">
    <source>
        <dbReference type="ARBA" id="ARBA00023136"/>
    </source>
</evidence>
<dbReference type="PANTHER" id="PTHR42703:SF1">
    <property type="entry name" value="NA(+)_H(+) ANTIPORTER SUBUNIT D1"/>
    <property type="match status" value="1"/>
</dbReference>
<dbReference type="KEGG" id="teu:TEU_06135"/>
<dbReference type="AlphaFoldDB" id="A0A097QTY7"/>
<feature type="domain" description="NADH:quinone oxidoreductase/Mrp antiporter transmembrane" evidence="7">
    <location>
        <begin position="125"/>
        <end position="394"/>
    </location>
</feature>
<evidence type="ECO:0000256" key="2">
    <source>
        <dbReference type="ARBA" id="ARBA00022475"/>
    </source>
</evidence>
<proteinExistence type="predicted"/>
<feature type="transmembrane region" description="Helical" evidence="6">
    <location>
        <begin position="77"/>
        <end position="96"/>
    </location>
</feature>
<dbReference type="PANTHER" id="PTHR42703">
    <property type="entry name" value="NADH DEHYDROGENASE"/>
    <property type="match status" value="1"/>
</dbReference>
<dbReference type="GO" id="GO:0005886">
    <property type="term" value="C:plasma membrane"/>
    <property type="evidence" value="ECO:0007669"/>
    <property type="project" value="UniProtKB-SubCell"/>
</dbReference>
<keyword evidence="2" id="KW-1003">Cell membrane</keyword>
<feature type="transmembrane region" description="Helical" evidence="6">
    <location>
        <begin position="131"/>
        <end position="151"/>
    </location>
</feature>
<evidence type="ECO:0000259" key="7">
    <source>
        <dbReference type="Pfam" id="PF00361"/>
    </source>
</evidence>
<evidence type="ECO:0000256" key="1">
    <source>
        <dbReference type="ARBA" id="ARBA00004651"/>
    </source>
</evidence>
<dbReference type="HOGENOM" id="CLU_007100_0_1_2"/>
<feature type="transmembrane region" description="Helical" evidence="6">
    <location>
        <begin position="291"/>
        <end position="312"/>
    </location>
</feature>
<accession>A0A097QTY7</accession>
<feature type="transmembrane region" description="Helical" evidence="6">
    <location>
        <begin position="318"/>
        <end position="338"/>
    </location>
</feature>
<dbReference type="InterPro" id="IPR050586">
    <property type="entry name" value="CPA3_Na-H_Antiporter_D"/>
</dbReference>
<gene>
    <name evidence="8" type="ORF">TEU_06135</name>
</gene>
<protein>
    <submittedName>
        <fullName evidence="8">Sodium:proton antiporter</fullName>
    </submittedName>
</protein>
<dbReference type="EMBL" id="CP008887">
    <property type="protein sequence ID" value="AIU69938.1"/>
    <property type="molecule type" value="Genomic_DNA"/>
</dbReference>
<evidence type="ECO:0000256" key="3">
    <source>
        <dbReference type="ARBA" id="ARBA00022692"/>
    </source>
</evidence>
<evidence type="ECO:0000313" key="9">
    <source>
        <dbReference type="Proteomes" id="UP000029980"/>
    </source>
</evidence>
<keyword evidence="4 6" id="KW-1133">Transmembrane helix</keyword>
<feature type="transmembrane region" description="Helical" evidence="6">
    <location>
        <begin position="252"/>
        <end position="271"/>
    </location>
</feature>